<dbReference type="GO" id="GO:0005975">
    <property type="term" value="P:carbohydrate metabolic process"/>
    <property type="evidence" value="ECO:0007669"/>
    <property type="project" value="InterPro"/>
</dbReference>
<dbReference type="Gene3D" id="2.60.40.1180">
    <property type="entry name" value="Golgi alpha-mannosidase II"/>
    <property type="match status" value="2"/>
</dbReference>
<reference evidence="9" key="1">
    <citation type="submission" date="2025-08" db="UniProtKB">
        <authorList>
            <consortium name="RefSeq"/>
        </authorList>
    </citation>
    <scope>IDENTIFICATION</scope>
    <source>
        <tissue evidence="9">Gonads</tissue>
    </source>
</reference>
<evidence type="ECO:0000256" key="4">
    <source>
        <dbReference type="ARBA" id="ARBA00023295"/>
    </source>
</evidence>
<dbReference type="InterPro" id="IPR013780">
    <property type="entry name" value="Glyco_hydro_b"/>
</dbReference>
<evidence type="ECO:0000256" key="1">
    <source>
        <dbReference type="ARBA" id="ARBA00007806"/>
    </source>
</evidence>
<accession>A0A1S3JBI5</accession>
<keyword evidence="4 5" id="KW-0326">Glycosidase</keyword>
<evidence type="ECO:0000313" key="9">
    <source>
        <dbReference type="RefSeq" id="XP_013407693.1"/>
    </source>
</evidence>
<name>A0A1S3JBI5_LINAN</name>
<feature type="domain" description="Glycoside hydrolase family 31 TIM barrel" evidence="6">
    <location>
        <begin position="3"/>
        <end position="306"/>
    </location>
</feature>
<dbReference type="PANTHER" id="PTHR22762:SF131">
    <property type="entry name" value="GLYCOSIDE HYDROLASE FAMILY 31 N-TERMINAL DOMAIN-CONTAINING PROTEIN"/>
    <property type="match status" value="1"/>
</dbReference>
<dbReference type="AlphaFoldDB" id="A0A1S3JBI5"/>
<evidence type="ECO:0000256" key="2">
    <source>
        <dbReference type="ARBA" id="ARBA00022801"/>
    </source>
</evidence>
<sequence length="533" mass="59557">MRDHLDWTYDPKQYGDLPGIVQDLHAHGQHYVMIVDPGISNQQPKGTYPPYEDGLAQQVFIMNEKGNAPLEGVVWPGKTVYPDFTNPATQDYWFYQASLFHQRVAFDGLWTDMNEPSDFVAGSTTGCEANNLTNPPYIPKILDGKLAAKTICPGAQQNLSIHYNLHSMYGHFEVIATQKALQKIRKKRSLVITRSSFPGTGHFGGHWSGDNQALWSHLYYSIPFILNFQMFGISQVGSDICGFIGETTEELCTRWMQVGAFYPFMRNHNTIGTKDQDPAVFSSGAQDAMREALVIRYTLLPYLNTLFYHSHIEGTGVVQPLMYMYPKDTQTYAIDKQFMWGSGLMISPVLDQGQTEVRAYFPDDTWYDYYTGEPVPGGHTILLSAPLEKINLHVRGATIIPTQPPGGATTTTYARMQPFSLIVALIEVGYANGDLYWDDGESLDAVENGKYTYITFQGSLRPNQIKSTVVKAGYAPSAGMKLGSVKVMGVPAPPGDVTINGVKAMFKYNENAKMLDITNLNWDLMKPFTIIFN</sequence>
<evidence type="ECO:0000259" key="6">
    <source>
        <dbReference type="Pfam" id="PF01055"/>
    </source>
</evidence>
<dbReference type="STRING" id="7574.A0A1S3JBI5"/>
<organism evidence="8 9">
    <name type="scientific">Lingula anatina</name>
    <name type="common">Brachiopod</name>
    <name type="synonym">Lingula unguis</name>
    <dbReference type="NCBI Taxonomy" id="7574"/>
    <lineage>
        <taxon>Eukaryota</taxon>
        <taxon>Metazoa</taxon>
        <taxon>Spiralia</taxon>
        <taxon>Lophotrochozoa</taxon>
        <taxon>Brachiopoda</taxon>
        <taxon>Linguliformea</taxon>
        <taxon>Lingulata</taxon>
        <taxon>Lingulida</taxon>
        <taxon>Linguloidea</taxon>
        <taxon>Lingulidae</taxon>
        <taxon>Lingula</taxon>
    </lineage>
</organism>
<dbReference type="OrthoDB" id="5839090at2759"/>
<dbReference type="PANTHER" id="PTHR22762">
    <property type="entry name" value="ALPHA-GLUCOSIDASE"/>
    <property type="match status" value="1"/>
</dbReference>
<keyword evidence="8" id="KW-1185">Reference proteome</keyword>
<dbReference type="SUPFAM" id="SSF51445">
    <property type="entry name" value="(Trans)glycosidases"/>
    <property type="match status" value="1"/>
</dbReference>
<dbReference type="InterPro" id="IPR048395">
    <property type="entry name" value="Glyco_hydro_31_C"/>
</dbReference>
<evidence type="ECO:0000256" key="3">
    <source>
        <dbReference type="ARBA" id="ARBA00023180"/>
    </source>
</evidence>
<dbReference type="Proteomes" id="UP000085678">
    <property type="component" value="Unplaced"/>
</dbReference>
<dbReference type="FunFam" id="2.60.40.1180:FF:000001">
    <property type="entry name" value="Maltase-glucoamylase, intestinal"/>
    <property type="match status" value="1"/>
</dbReference>
<protein>
    <submittedName>
        <fullName evidence="9">Lysosomal alpha-glucosidase-like</fullName>
    </submittedName>
</protein>
<keyword evidence="2 5" id="KW-0378">Hydrolase</keyword>
<dbReference type="InterPro" id="IPR000322">
    <property type="entry name" value="Glyco_hydro_31_TIM"/>
</dbReference>
<dbReference type="GO" id="GO:0004558">
    <property type="term" value="F:alpha-1,4-glucosidase activity"/>
    <property type="evidence" value="ECO:0007669"/>
    <property type="project" value="TreeGrafter"/>
</dbReference>
<gene>
    <name evidence="9" type="primary">LOC106171772</name>
</gene>
<keyword evidence="3" id="KW-0325">Glycoprotein</keyword>
<evidence type="ECO:0000313" key="8">
    <source>
        <dbReference type="Proteomes" id="UP000085678"/>
    </source>
</evidence>
<dbReference type="InterPro" id="IPR017853">
    <property type="entry name" value="GH"/>
</dbReference>
<dbReference type="SUPFAM" id="SSF51011">
    <property type="entry name" value="Glycosyl hydrolase domain"/>
    <property type="match status" value="1"/>
</dbReference>
<evidence type="ECO:0000259" key="7">
    <source>
        <dbReference type="Pfam" id="PF21365"/>
    </source>
</evidence>
<dbReference type="KEGG" id="lak:106171772"/>
<dbReference type="Pfam" id="PF21365">
    <property type="entry name" value="Glyco_hydro_31_3rd"/>
    <property type="match status" value="1"/>
</dbReference>
<dbReference type="GeneID" id="106171772"/>
<dbReference type="PROSITE" id="PS00129">
    <property type="entry name" value="GLYCOSYL_HYDROL_F31_1"/>
    <property type="match status" value="1"/>
</dbReference>
<dbReference type="CDD" id="cd06602">
    <property type="entry name" value="GH31_MGAM_SI_GAA"/>
    <property type="match status" value="1"/>
</dbReference>
<dbReference type="InParanoid" id="A0A1S3JBI5"/>
<evidence type="ECO:0000256" key="5">
    <source>
        <dbReference type="RuleBase" id="RU361185"/>
    </source>
</evidence>
<comment type="similarity">
    <text evidence="1 5">Belongs to the glycosyl hydrolase 31 family.</text>
</comment>
<proteinExistence type="inferred from homology"/>
<feature type="domain" description="Glycosyl hydrolase family 31 C-terminal" evidence="7">
    <location>
        <begin position="314"/>
        <end position="400"/>
    </location>
</feature>
<dbReference type="Gene3D" id="3.20.20.80">
    <property type="entry name" value="Glycosidases"/>
    <property type="match status" value="1"/>
</dbReference>
<dbReference type="Pfam" id="PF01055">
    <property type="entry name" value="Glyco_hydro_31_2nd"/>
    <property type="match status" value="1"/>
</dbReference>
<dbReference type="RefSeq" id="XP_013407693.1">
    <property type="nucleotide sequence ID" value="XM_013552239.2"/>
</dbReference>
<dbReference type="InterPro" id="IPR030458">
    <property type="entry name" value="Glyco_hydro_31_AS"/>
</dbReference>